<comment type="similarity">
    <text evidence="1 4">Belongs to the cyclophilin-type PPIase family.</text>
</comment>
<evidence type="ECO:0000256" key="4">
    <source>
        <dbReference type="RuleBase" id="RU363019"/>
    </source>
</evidence>
<protein>
    <recommendedName>
        <fullName evidence="4">Peptidyl-prolyl cis-trans isomerase</fullName>
        <shortName evidence="4">PPIase</shortName>
        <ecNumber evidence="4">5.2.1.8</ecNumber>
    </recommendedName>
</protein>
<sequence>MTKIFNSILLILLLFQVSCAGGADKKEGQKIEIDTNFGKMVFLLYDETPQHRDNFIKLAQEGYFDDLLFHRVINHFMIQGGDPQSKNAPSGQRLGNGGPDYTIPAEINLAFFHKKGVLAAARKGDNVNPEKRSSGSQFYIVQGKTFTDAGLDSLEIEMNNRQAQQINQAVFNEHKAELNKLMQAGQRDSFDVRIAEIKELAAQKAAEAAPYKISPEKREVYKTIGGYPSLDGGYTVFGELIEGFDVLDKIAAVETDQFDRPVQNVTMKVKVLK</sequence>
<dbReference type="InterPro" id="IPR044666">
    <property type="entry name" value="Cyclophilin_A-like"/>
</dbReference>
<evidence type="ECO:0000256" key="3">
    <source>
        <dbReference type="ARBA" id="ARBA00023235"/>
    </source>
</evidence>
<gene>
    <name evidence="6" type="ORF">BC643_2699</name>
</gene>
<feature type="signal peptide" evidence="4">
    <location>
        <begin position="1"/>
        <end position="22"/>
    </location>
</feature>
<proteinExistence type="inferred from homology"/>
<dbReference type="InterPro" id="IPR020892">
    <property type="entry name" value="Cyclophilin-type_PPIase_CS"/>
</dbReference>
<accession>A0A419WA32</accession>
<dbReference type="SUPFAM" id="SSF50891">
    <property type="entry name" value="Cyclophilin-like"/>
    <property type="match status" value="1"/>
</dbReference>
<evidence type="ECO:0000313" key="6">
    <source>
        <dbReference type="EMBL" id="RKD92328.1"/>
    </source>
</evidence>
<dbReference type="OrthoDB" id="9807797at2"/>
<keyword evidence="3 4" id="KW-0413">Isomerase</keyword>
<dbReference type="PRINTS" id="PR00153">
    <property type="entry name" value="CSAPPISMRASE"/>
</dbReference>
<dbReference type="PROSITE" id="PS00170">
    <property type="entry name" value="CSA_PPIASE_1"/>
    <property type="match status" value="1"/>
</dbReference>
<dbReference type="GO" id="GO:0003755">
    <property type="term" value="F:peptidyl-prolyl cis-trans isomerase activity"/>
    <property type="evidence" value="ECO:0007669"/>
    <property type="project" value="UniProtKB-UniRule"/>
</dbReference>
<dbReference type="Proteomes" id="UP000283387">
    <property type="component" value="Unassembled WGS sequence"/>
</dbReference>
<dbReference type="PANTHER" id="PTHR45625:SF4">
    <property type="entry name" value="PEPTIDYLPROLYL ISOMERASE DOMAIN AND WD REPEAT-CONTAINING PROTEIN 1"/>
    <property type="match status" value="1"/>
</dbReference>
<comment type="catalytic activity">
    <reaction evidence="4">
        <text>[protein]-peptidylproline (omega=180) = [protein]-peptidylproline (omega=0)</text>
        <dbReference type="Rhea" id="RHEA:16237"/>
        <dbReference type="Rhea" id="RHEA-COMP:10747"/>
        <dbReference type="Rhea" id="RHEA-COMP:10748"/>
        <dbReference type="ChEBI" id="CHEBI:83833"/>
        <dbReference type="ChEBI" id="CHEBI:83834"/>
        <dbReference type="EC" id="5.2.1.8"/>
    </reaction>
</comment>
<dbReference type="EMBL" id="RAPN01000001">
    <property type="protein sequence ID" value="RKD92328.1"/>
    <property type="molecule type" value="Genomic_DNA"/>
</dbReference>
<comment type="caution">
    <text evidence="6">The sequence shown here is derived from an EMBL/GenBank/DDBJ whole genome shotgun (WGS) entry which is preliminary data.</text>
</comment>
<name>A0A419WA32_9BACT</name>
<evidence type="ECO:0000259" key="5">
    <source>
        <dbReference type="PROSITE" id="PS50072"/>
    </source>
</evidence>
<dbReference type="PANTHER" id="PTHR45625">
    <property type="entry name" value="PEPTIDYL-PROLYL CIS-TRANS ISOMERASE-RELATED"/>
    <property type="match status" value="1"/>
</dbReference>
<keyword evidence="7" id="KW-1185">Reference proteome</keyword>
<keyword evidence="4" id="KW-0732">Signal</keyword>
<dbReference type="Gene3D" id="2.40.100.10">
    <property type="entry name" value="Cyclophilin-like"/>
    <property type="match status" value="2"/>
</dbReference>
<feature type="chain" id="PRO_5018809621" description="Peptidyl-prolyl cis-trans isomerase" evidence="4">
    <location>
        <begin position="23"/>
        <end position="273"/>
    </location>
</feature>
<dbReference type="Pfam" id="PF00160">
    <property type="entry name" value="Pro_isomerase"/>
    <property type="match status" value="2"/>
</dbReference>
<dbReference type="GO" id="GO:0006457">
    <property type="term" value="P:protein folding"/>
    <property type="evidence" value="ECO:0007669"/>
    <property type="project" value="InterPro"/>
</dbReference>
<evidence type="ECO:0000256" key="2">
    <source>
        <dbReference type="ARBA" id="ARBA00023110"/>
    </source>
</evidence>
<comment type="function">
    <text evidence="4">PPIases accelerate the folding of proteins. It catalyzes the cis-trans isomerization of proline imidic peptide bonds in oligopeptides.</text>
</comment>
<feature type="domain" description="PPIase cyclophilin-type" evidence="5">
    <location>
        <begin position="34"/>
        <end position="267"/>
    </location>
</feature>
<dbReference type="AlphaFoldDB" id="A0A419WA32"/>
<dbReference type="RefSeq" id="WP_120273549.1">
    <property type="nucleotide sequence ID" value="NZ_RAPN01000001.1"/>
</dbReference>
<dbReference type="CDD" id="cd00317">
    <property type="entry name" value="cyclophilin"/>
    <property type="match status" value="1"/>
</dbReference>
<reference evidence="6 7" key="1">
    <citation type="submission" date="2018-09" db="EMBL/GenBank/DDBJ databases">
        <title>Genomic Encyclopedia of Archaeal and Bacterial Type Strains, Phase II (KMG-II): from individual species to whole genera.</title>
        <authorList>
            <person name="Goeker M."/>
        </authorList>
    </citation>
    <scope>NUCLEOTIDE SEQUENCE [LARGE SCALE GENOMIC DNA]</scope>
    <source>
        <strain evidence="6 7">DSM 27148</strain>
    </source>
</reference>
<organism evidence="6 7">
    <name type="scientific">Mangrovibacterium diazotrophicum</name>
    <dbReference type="NCBI Taxonomy" id="1261403"/>
    <lineage>
        <taxon>Bacteria</taxon>
        <taxon>Pseudomonadati</taxon>
        <taxon>Bacteroidota</taxon>
        <taxon>Bacteroidia</taxon>
        <taxon>Marinilabiliales</taxon>
        <taxon>Prolixibacteraceae</taxon>
        <taxon>Mangrovibacterium</taxon>
    </lineage>
</organism>
<dbReference type="PROSITE" id="PS50072">
    <property type="entry name" value="CSA_PPIASE_2"/>
    <property type="match status" value="1"/>
</dbReference>
<dbReference type="InterPro" id="IPR029000">
    <property type="entry name" value="Cyclophilin-like_dom_sf"/>
</dbReference>
<dbReference type="InterPro" id="IPR002130">
    <property type="entry name" value="Cyclophilin-type_PPIase_dom"/>
</dbReference>
<evidence type="ECO:0000313" key="7">
    <source>
        <dbReference type="Proteomes" id="UP000283387"/>
    </source>
</evidence>
<keyword evidence="2 4" id="KW-0697">Rotamase</keyword>
<dbReference type="EC" id="5.2.1.8" evidence="4"/>
<evidence type="ECO:0000256" key="1">
    <source>
        <dbReference type="ARBA" id="ARBA00007365"/>
    </source>
</evidence>